<dbReference type="AlphaFoldDB" id="A0A813NHS8"/>
<accession>A0A813NHS8</accession>
<evidence type="ECO:0000256" key="7">
    <source>
        <dbReference type="SAM" id="MobiDB-lite"/>
    </source>
</evidence>
<evidence type="ECO:0000256" key="5">
    <source>
        <dbReference type="ARBA" id="ARBA00023163"/>
    </source>
</evidence>
<evidence type="ECO:0000256" key="2">
    <source>
        <dbReference type="ARBA" id="ARBA00008289"/>
    </source>
</evidence>
<feature type="region of interest" description="Disordered" evidence="7">
    <location>
        <begin position="281"/>
        <end position="320"/>
    </location>
</feature>
<evidence type="ECO:0000313" key="10">
    <source>
        <dbReference type="Proteomes" id="UP000663879"/>
    </source>
</evidence>
<gene>
    <name evidence="9" type="ORF">OXX778_LOCUS3215</name>
</gene>
<dbReference type="InterPro" id="IPR011598">
    <property type="entry name" value="bHLH_dom"/>
</dbReference>
<evidence type="ECO:0000313" key="9">
    <source>
        <dbReference type="EMBL" id="CAF0737679.1"/>
    </source>
</evidence>
<protein>
    <recommendedName>
        <fullName evidence="8">BHLH domain-containing protein</fullName>
    </recommendedName>
</protein>
<name>A0A813NHS8_9BILA</name>
<dbReference type="GO" id="GO:0000978">
    <property type="term" value="F:RNA polymerase II cis-regulatory region sequence-specific DNA binding"/>
    <property type="evidence" value="ECO:0007669"/>
    <property type="project" value="TreeGrafter"/>
</dbReference>
<dbReference type="Proteomes" id="UP000663879">
    <property type="component" value="Unassembled WGS sequence"/>
</dbReference>
<keyword evidence="4" id="KW-0238">DNA-binding</keyword>
<keyword evidence="6" id="KW-0539">Nucleus</keyword>
<sequence>MFTANFNMSYGESIGSNSSFGSNSFLTAANTVFLGSGSASSPLFLSNSSPLKPQSKFANTLIQVQQNYNNSELDFDLHNLNSTPKRNKSNNSFGALFDDDENLFNQSQEMEEDLDDEIEFEPAIESKKQMPQIKNQILTNRISINKPIEFNTQDNNKNNQNENLSTSHCASITPTSNLLNDSTPQNSVSKFSSSRTFMKLQLMKKQAEEIEMKSGNLSSTLVNNDSLNKLLENDTKTKKEKETNYSLTSLETIPRSDVSDVYQTKLEFPTRYHVQQMTKNLQQNQNCQSDLRTKRSQLASARSRQNSGKSNTITSSSKPSQYQQQLMSLCDLQTNLDHSNNIEIVRNSTSLQMDYVLPSTVSSQYSYDSQSSNLDSTRLTSPSNSSFSQNDFIDELEDIVPDDLNSVLARRSYSTQFTNSQIQDEINQIEEVLNLPKTVPNDGYLKTMTPPLVPSIRPSSSCPADIVRLKKLQGIHFTEEEIRALIKERQKKDNHNMIERRRRFNINDRIKELGTILPKSSLNDKQNKGSILKASVDYIRNLQREVIKSRELEEKLSQMTILNRKLMEKIKSMEDLKSGDTQPQTGQSLLSLLNSPSLTSGQNLENMIKSDNTIVNFEPDLSQKQINQFEQFINQQEQTNFLDNFDSKTMDEMLRFGITNHESLLDQTSLLDENFMDSFN</sequence>
<evidence type="ECO:0000256" key="6">
    <source>
        <dbReference type="ARBA" id="ARBA00023242"/>
    </source>
</evidence>
<evidence type="ECO:0000256" key="4">
    <source>
        <dbReference type="ARBA" id="ARBA00023125"/>
    </source>
</evidence>
<dbReference type="EMBL" id="CAJNOC010000278">
    <property type="protein sequence ID" value="CAF0737679.1"/>
    <property type="molecule type" value="Genomic_DNA"/>
</dbReference>
<dbReference type="PANTHER" id="PTHR45776:SF2">
    <property type="entry name" value="MIP04163P"/>
    <property type="match status" value="1"/>
</dbReference>
<feature type="domain" description="BHLH" evidence="8">
    <location>
        <begin position="490"/>
        <end position="542"/>
    </location>
</feature>
<evidence type="ECO:0000256" key="3">
    <source>
        <dbReference type="ARBA" id="ARBA00023015"/>
    </source>
</evidence>
<keyword evidence="10" id="KW-1185">Reference proteome</keyword>
<dbReference type="GO" id="GO:0046983">
    <property type="term" value="F:protein dimerization activity"/>
    <property type="evidence" value="ECO:0007669"/>
    <property type="project" value="InterPro"/>
</dbReference>
<dbReference type="CDD" id="cd11397">
    <property type="entry name" value="bHLHzip_MITF_like"/>
    <property type="match status" value="1"/>
</dbReference>
<evidence type="ECO:0000259" key="8">
    <source>
        <dbReference type="PROSITE" id="PS50888"/>
    </source>
</evidence>
<keyword evidence="3" id="KW-0805">Transcription regulation</keyword>
<reference evidence="9" key="1">
    <citation type="submission" date="2021-02" db="EMBL/GenBank/DDBJ databases">
        <authorList>
            <person name="Nowell W R."/>
        </authorList>
    </citation>
    <scope>NUCLEOTIDE SEQUENCE</scope>
    <source>
        <strain evidence="9">Ploen Becks lab</strain>
    </source>
</reference>
<comment type="caution">
    <text evidence="9">The sequence shown here is derived from an EMBL/GenBank/DDBJ whole genome shotgun (WGS) entry which is preliminary data.</text>
</comment>
<keyword evidence="5" id="KW-0804">Transcription</keyword>
<dbReference type="GO" id="GO:0005634">
    <property type="term" value="C:nucleus"/>
    <property type="evidence" value="ECO:0007669"/>
    <property type="project" value="UniProtKB-SubCell"/>
</dbReference>
<dbReference type="InterPro" id="IPR036638">
    <property type="entry name" value="HLH_DNA-bd_sf"/>
</dbReference>
<dbReference type="Gene3D" id="4.10.280.10">
    <property type="entry name" value="Helix-loop-helix DNA-binding domain"/>
    <property type="match status" value="1"/>
</dbReference>
<dbReference type="PROSITE" id="PS50888">
    <property type="entry name" value="BHLH"/>
    <property type="match status" value="1"/>
</dbReference>
<evidence type="ECO:0000256" key="1">
    <source>
        <dbReference type="ARBA" id="ARBA00004123"/>
    </source>
</evidence>
<organism evidence="9 10">
    <name type="scientific">Brachionus calyciflorus</name>
    <dbReference type="NCBI Taxonomy" id="104777"/>
    <lineage>
        <taxon>Eukaryota</taxon>
        <taxon>Metazoa</taxon>
        <taxon>Spiralia</taxon>
        <taxon>Gnathifera</taxon>
        <taxon>Rotifera</taxon>
        <taxon>Eurotatoria</taxon>
        <taxon>Monogononta</taxon>
        <taxon>Pseudotrocha</taxon>
        <taxon>Ploima</taxon>
        <taxon>Brachionidae</taxon>
        <taxon>Brachionus</taxon>
    </lineage>
</organism>
<dbReference type="GO" id="GO:0000981">
    <property type="term" value="F:DNA-binding transcription factor activity, RNA polymerase II-specific"/>
    <property type="evidence" value="ECO:0007669"/>
    <property type="project" value="TreeGrafter"/>
</dbReference>
<dbReference type="Pfam" id="PF00010">
    <property type="entry name" value="HLH"/>
    <property type="match status" value="1"/>
</dbReference>
<comment type="similarity">
    <text evidence="2">Belongs to the MiT/TFE family.</text>
</comment>
<dbReference type="SUPFAM" id="SSF47459">
    <property type="entry name" value="HLH, helix-loop-helix DNA-binding domain"/>
    <property type="match status" value="1"/>
</dbReference>
<dbReference type="OrthoDB" id="6242697at2759"/>
<dbReference type="PANTHER" id="PTHR45776">
    <property type="entry name" value="MIP04163P"/>
    <property type="match status" value="1"/>
</dbReference>
<comment type="subcellular location">
    <subcellularLocation>
        <location evidence="1">Nucleus</location>
    </subcellularLocation>
</comment>
<proteinExistence type="inferred from homology"/>
<dbReference type="SMART" id="SM00353">
    <property type="entry name" value="HLH"/>
    <property type="match status" value="1"/>
</dbReference>